<dbReference type="SUPFAM" id="SSF81345">
    <property type="entry name" value="ABC transporter involved in vitamin B12 uptake, BtuC"/>
    <property type="match status" value="1"/>
</dbReference>
<feature type="transmembrane region" description="Helical" evidence="11">
    <location>
        <begin position="78"/>
        <end position="97"/>
    </location>
</feature>
<evidence type="ECO:0000256" key="8">
    <source>
        <dbReference type="ARBA" id="ARBA00023004"/>
    </source>
</evidence>
<dbReference type="GO" id="GO:0022857">
    <property type="term" value="F:transmembrane transporter activity"/>
    <property type="evidence" value="ECO:0007669"/>
    <property type="project" value="InterPro"/>
</dbReference>
<evidence type="ECO:0000256" key="9">
    <source>
        <dbReference type="ARBA" id="ARBA00023065"/>
    </source>
</evidence>
<evidence type="ECO:0000256" key="3">
    <source>
        <dbReference type="ARBA" id="ARBA00022448"/>
    </source>
</evidence>
<organism evidence="12 13">
    <name type="scientific">Bacillus pumilus</name>
    <name type="common">Bacillus mesentericus</name>
    <dbReference type="NCBI Taxonomy" id="1408"/>
    <lineage>
        <taxon>Bacteria</taxon>
        <taxon>Bacillati</taxon>
        <taxon>Bacillota</taxon>
        <taxon>Bacilli</taxon>
        <taxon>Bacillales</taxon>
        <taxon>Bacillaceae</taxon>
        <taxon>Bacillus</taxon>
    </lineage>
</organism>
<evidence type="ECO:0000313" key="12">
    <source>
        <dbReference type="EMBL" id="PCK22026.1"/>
    </source>
</evidence>
<reference evidence="12 13" key="1">
    <citation type="submission" date="2017-06" db="EMBL/GenBank/DDBJ databases">
        <title>Draft Genome Sequence of Bacillus sp Strain 36R Isolated from saline sediment at Atanasia, Sonora, Mexico.</title>
        <authorList>
            <person name="Sanchez Diaz R."/>
            <person name="Quiroz Macias M.E."/>
            <person name="Ibarra Gamez J.C."/>
            <person name="Enciso Ibarra J."/>
            <person name="Gomez Gil B."/>
            <person name="Galaviz Silva L."/>
        </authorList>
    </citation>
    <scope>NUCLEOTIDE SEQUENCE [LARGE SCALE GENOMIC DNA]</scope>
    <source>
        <strain evidence="12 13">36R_ATNSAL</strain>
    </source>
</reference>
<dbReference type="PANTHER" id="PTHR30472">
    <property type="entry name" value="FERRIC ENTEROBACTIN TRANSPORT SYSTEM PERMEASE PROTEIN"/>
    <property type="match status" value="1"/>
</dbReference>
<dbReference type="EMBL" id="NKHG01000039">
    <property type="protein sequence ID" value="PCK22026.1"/>
    <property type="molecule type" value="Genomic_DNA"/>
</dbReference>
<dbReference type="PANTHER" id="PTHR30472:SF27">
    <property type="entry name" value="PETROBACTIN IMPORT SYSTEM PERMEASE PROTEIN YCLN"/>
    <property type="match status" value="1"/>
</dbReference>
<dbReference type="InterPro" id="IPR037294">
    <property type="entry name" value="ABC_BtuC-like"/>
</dbReference>
<dbReference type="AlphaFoldDB" id="A0A2A5IY36"/>
<sequence>MKLYQLSLLFACLAIASLFVGVQDLSILQLFHLTDVQMHTLFSSRIPRLMSIVLAGISLSLCGFIMQSMTRNKFVSPTTAGTMDWAKLGILVAMLVFTQASPLMKMGIAFLFTLAGNLLFLKILRHIKVNDTIYVPLVGLMFGGIVSSISTFIAYKYDLIQNVSAWLQGDFSLIVQGRYEMLYVSVPLLIIAYLYADRFTVAGMGESFAINLGLTYKRVMAVGLVIVSMMTSVTILTVGMLPFLGLIIPNIVSIYRGDHLKKSLPHTALLGAIFVLICDVLGRVIIYPYEISVGLMVGIIGSAIFLYMLLRRKRYA</sequence>
<feature type="transmembrane region" description="Helical" evidence="11">
    <location>
        <begin position="133"/>
        <end position="157"/>
    </location>
</feature>
<feature type="transmembrane region" description="Helical" evidence="11">
    <location>
        <begin position="48"/>
        <end position="66"/>
    </location>
</feature>
<evidence type="ECO:0000256" key="10">
    <source>
        <dbReference type="ARBA" id="ARBA00023136"/>
    </source>
</evidence>
<comment type="subcellular location">
    <subcellularLocation>
        <location evidence="1">Cell membrane</location>
        <topology evidence="1">Multi-pass membrane protein</topology>
    </subcellularLocation>
</comment>
<feature type="transmembrane region" description="Helical" evidence="11">
    <location>
        <begin position="103"/>
        <end position="121"/>
    </location>
</feature>
<evidence type="ECO:0000256" key="1">
    <source>
        <dbReference type="ARBA" id="ARBA00004651"/>
    </source>
</evidence>
<keyword evidence="10 11" id="KW-0472">Membrane</keyword>
<keyword evidence="6 11" id="KW-0812">Transmembrane</keyword>
<dbReference type="Proteomes" id="UP000228754">
    <property type="component" value="Unassembled WGS sequence"/>
</dbReference>
<dbReference type="Gene3D" id="1.10.3470.10">
    <property type="entry name" value="ABC transporter involved in vitamin B12 uptake, BtuC"/>
    <property type="match status" value="1"/>
</dbReference>
<comment type="similarity">
    <text evidence="2">Belongs to the binding-protein-dependent transport system permease family. FecCD subfamily.</text>
</comment>
<evidence type="ECO:0000256" key="6">
    <source>
        <dbReference type="ARBA" id="ARBA00022692"/>
    </source>
</evidence>
<dbReference type="OrthoDB" id="9811975at2"/>
<protein>
    <submittedName>
        <fullName evidence="12">Iron ABC transporter permease</fullName>
    </submittedName>
</protein>
<name>A0A2A5IY36_BACPU</name>
<proteinExistence type="inferred from homology"/>
<gene>
    <name evidence="12" type="ORF">CEY02_05605</name>
</gene>
<dbReference type="InterPro" id="IPR000522">
    <property type="entry name" value="ABC_transptr_permease_BtuC"/>
</dbReference>
<feature type="transmembrane region" description="Helical" evidence="11">
    <location>
        <begin position="267"/>
        <end position="285"/>
    </location>
</feature>
<keyword evidence="4" id="KW-1003">Cell membrane</keyword>
<evidence type="ECO:0000256" key="7">
    <source>
        <dbReference type="ARBA" id="ARBA00022989"/>
    </source>
</evidence>
<accession>A0A2A5IY36</accession>
<comment type="caution">
    <text evidence="12">The sequence shown here is derived from an EMBL/GenBank/DDBJ whole genome shotgun (WGS) entry which is preliminary data.</text>
</comment>
<feature type="transmembrane region" description="Helical" evidence="11">
    <location>
        <begin position="208"/>
        <end position="227"/>
    </location>
</feature>
<feature type="transmembrane region" description="Helical" evidence="11">
    <location>
        <begin position="233"/>
        <end position="255"/>
    </location>
</feature>
<feature type="transmembrane region" description="Helical" evidence="11">
    <location>
        <begin position="177"/>
        <end position="196"/>
    </location>
</feature>
<dbReference type="CDD" id="cd06550">
    <property type="entry name" value="TM_ABC_iron-siderophores_like"/>
    <property type="match status" value="1"/>
</dbReference>
<dbReference type="FunFam" id="1.10.3470.10:FF:000004">
    <property type="entry name" value="Iron compound ABC transporter, permease"/>
    <property type="match status" value="1"/>
</dbReference>
<evidence type="ECO:0000256" key="4">
    <source>
        <dbReference type="ARBA" id="ARBA00022475"/>
    </source>
</evidence>
<dbReference type="GO" id="GO:0033214">
    <property type="term" value="P:siderophore-iron import into cell"/>
    <property type="evidence" value="ECO:0007669"/>
    <property type="project" value="TreeGrafter"/>
</dbReference>
<dbReference type="GO" id="GO:0005886">
    <property type="term" value="C:plasma membrane"/>
    <property type="evidence" value="ECO:0007669"/>
    <property type="project" value="UniProtKB-SubCell"/>
</dbReference>
<feature type="transmembrane region" description="Helical" evidence="11">
    <location>
        <begin position="291"/>
        <end position="310"/>
    </location>
</feature>
<evidence type="ECO:0000313" key="13">
    <source>
        <dbReference type="Proteomes" id="UP000228754"/>
    </source>
</evidence>
<keyword evidence="9" id="KW-0406">Ion transport</keyword>
<keyword evidence="5" id="KW-0410">Iron transport</keyword>
<evidence type="ECO:0000256" key="11">
    <source>
        <dbReference type="SAM" id="Phobius"/>
    </source>
</evidence>
<dbReference type="Pfam" id="PF01032">
    <property type="entry name" value="FecCD"/>
    <property type="match status" value="1"/>
</dbReference>
<keyword evidence="3" id="KW-0813">Transport</keyword>
<keyword evidence="7 11" id="KW-1133">Transmembrane helix</keyword>
<evidence type="ECO:0000256" key="2">
    <source>
        <dbReference type="ARBA" id="ARBA00007935"/>
    </source>
</evidence>
<keyword evidence="8" id="KW-0408">Iron</keyword>
<evidence type="ECO:0000256" key="5">
    <source>
        <dbReference type="ARBA" id="ARBA00022496"/>
    </source>
</evidence>